<feature type="region of interest" description="Disordered" evidence="10">
    <location>
        <begin position="1706"/>
        <end position="1736"/>
    </location>
</feature>
<dbReference type="InterPro" id="IPR014031">
    <property type="entry name" value="Ketoacyl_synth_C"/>
</dbReference>
<dbReference type="SUPFAM" id="SSF47336">
    <property type="entry name" value="ACP-like"/>
    <property type="match status" value="2"/>
</dbReference>
<dbReference type="InterPro" id="IPR001031">
    <property type="entry name" value="Thioesterase"/>
</dbReference>
<dbReference type="Proteomes" id="UP000009172">
    <property type="component" value="Unassembled WGS sequence"/>
</dbReference>
<reference evidence="15" key="1">
    <citation type="journal article" date="2012" name="MBio">
        <title>Comparative genome analysis of Trichophyton rubrum and related dermatophytes reveals candidate genes involved in infection.</title>
        <authorList>
            <person name="Martinez D.A."/>
            <person name="Oliver B.G."/>
            <person name="Graeser Y."/>
            <person name="Goldberg J.M."/>
            <person name="Li W."/>
            <person name="Martinez-Rossi N.M."/>
            <person name="Monod M."/>
            <person name="Shelest E."/>
            <person name="Barton R.C."/>
            <person name="Birch E."/>
            <person name="Brakhage A.A."/>
            <person name="Chen Z."/>
            <person name="Gurr S.J."/>
            <person name="Heiman D."/>
            <person name="Heitman J."/>
            <person name="Kosti I."/>
            <person name="Rossi A."/>
            <person name="Saif S."/>
            <person name="Samalova M."/>
            <person name="Saunders C.W."/>
            <person name="Shea T."/>
            <person name="Summerbell R.C."/>
            <person name="Xu J."/>
            <person name="Young S."/>
            <person name="Zeng Q."/>
            <person name="Birren B.W."/>
            <person name="Cuomo C.A."/>
            <person name="White T.C."/>
        </authorList>
    </citation>
    <scope>NUCLEOTIDE SEQUENCE [LARGE SCALE GENOMIC DNA]</scope>
    <source>
        <strain evidence="15">CBS 112818</strain>
    </source>
</reference>
<dbReference type="NCBIfam" id="TIGR04532">
    <property type="entry name" value="PT_fungal_PKS"/>
    <property type="match status" value="1"/>
</dbReference>
<evidence type="ECO:0000256" key="4">
    <source>
        <dbReference type="ARBA" id="ARBA00022553"/>
    </source>
</evidence>
<dbReference type="InterPro" id="IPR016036">
    <property type="entry name" value="Malonyl_transacylase_ACP-bd"/>
</dbReference>
<keyword evidence="5" id="KW-0808">Transferase</keyword>
<dbReference type="InterPro" id="IPR042104">
    <property type="entry name" value="PKS_dehydratase_sf"/>
</dbReference>
<dbReference type="InterPro" id="IPR036736">
    <property type="entry name" value="ACP-like_sf"/>
</dbReference>
<dbReference type="GO" id="GO:0004312">
    <property type="term" value="F:fatty acid synthase activity"/>
    <property type="evidence" value="ECO:0007669"/>
    <property type="project" value="TreeGrafter"/>
</dbReference>
<dbReference type="SMART" id="SM00827">
    <property type="entry name" value="PKS_AT"/>
    <property type="match status" value="1"/>
</dbReference>
<dbReference type="Gene3D" id="3.40.366.10">
    <property type="entry name" value="Malonyl-Coenzyme A Acyl Carrier Protein, domain 2"/>
    <property type="match status" value="2"/>
</dbReference>
<evidence type="ECO:0000256" key="3">
    <source>
        <dbReference type="ARBA" id="ARBA00022450"/>
    </source>
</evidence>
<dbReference type="InterPro" id="IPR049551">
    <property type="entry name" value="PKS_DH_C"/>
</dbReference>
<dbReference type="Pfam" id="PF22621">
    <property type="entry name" value="CurL-like_PKS_C"/>
    <property type="match status" value="1"/>
</dbReference>
<dbReference type="InterPro" id="IPR049900">
    <property type="entry name" value="PKS_mFAS_DH"/>
</dbReference>
<evidence type="ECO:0000256" key="7">
    <source>
        <dbReference type="ARBA" id="ARBA00031359"/>
    </source>
</evidence>
<feature type="domain" description="PKS/mFAS DH" evidence="13">
    <location>
        <begin position="1283"/>
        <end position="1589"/>
    </location>
</feature>
<dbReference type="OrthoDB" id="4170918at2759"/>
<name>F2RZF2_TRIT1</name>
<dbReference type="InterPro" id="IPR029058">
    <property type="entry name" value="AB_hydrolase_fold"/>
</dbReference>
<dbReference type="GO" id="GO:0006633">
    <property type="term" value="P:fatty acid biosynthetic process"/>
    <property type="evidence" value="ECO:0007669"/>
    <property type="project" value="InterPro"/>
</dbReference>
<keyword evidence="3" id="KW-0596">Phosphopantetheine</keyword>
<evidence type="ECO:0000256" key="9">
    <source>
        <dbReference type="PROSITE-ProRule" id="PRU01363"/>
    </source>
</evidence>
<proteinExistence type="predicted"/>
<protein>
    <recommendedName>
        <fullName evidence="2">Non-reducing polyketide synthase nscA</fullName>
    </recommendedName>
    <alternativeName>
        <fullName evidence="7">Conidial yellow pigment biosynthesis polyketide synthase nscA</fullName>
    </alternativeName>
    <alternativeName>
        <fullName evidence="8">Neosartoricin B biosynthesis protein A</fullName>
    </alternativeName>
</protein>
<dbReference type="Pfam" id="PF02801">
    <property type="entry name" value="Ketoacyl-synt_C"/>
    <property type="match status" value="1"/>
</dbReference>
<dbReference type="InterPro" id="IPR020841">
    <property type="entry name" value="PKS_Beta-ketoAc_synthase_dom"/>
</dbReference>
<evidence type="ECO:0000313" key="15">
    <source>
        <dbReference type="Proteomes" id="UP000009172"/>
    </source>
</evidence>
<comment type="cofactor">
    <cofactor evidence="1">
        <name>pantetheine 4'-phosphate</name>
        <dbReference type="ChEBI" id="CHEBI:47942"/>
    </cofactor>
</comment>
<dbReference type="SUPFAM" id="SSF52151">
    <property type="entry name" value="FabD/lysophospholipase-like"/>
    <property type="match status" value="1"/>
</dbReference>
<feature type="active site" description="Proton donor; for dehydratase activity" evidence="9">
    <location>
        <position position="1503"/>
    </location>
</feature>
<dbReference type="InterPro" id="IPR032088">
    <property type="entry name" value="SAT"/>
</dbReference>
<dbReference type="FunFam" id="3.10.129.110:FF:000001">
    <property type="entry name" value="Sterigmatocystin biosynthesis polyketide synthase"/>
    <property type="match status" value="1"/>
</dbReference>
<dbReference type="PROSITE" id="PS52004">
    <property type="entry name" value="KS3_2"/>
    <property type="match status" value="1"/>
</dbReference>
<evidence type="ECO:0000256" key="5">
    <source>
        <dbReference type="ARBA" id="ARBA00022679"/>
    </source>
</evidence>
<dbReference type="PANTHER" id="PTHR43775:SF45">
    <property type="entry name" value="CONIDIAL PIGMENT POLYKETIDE SYNTHASE ALB1"/>
    <property type="match status" value="1"/>
</dbReference>
<dbReference type="PANTHER" id="PTHR43775">
    <property type="entry name" value="FATTY ACID SYNTHASE"/>
    <property type="match status" value="1"/>
</dbReference>
<evidence type="ECO:0000256" key="8">
    <source>
        <dbReference type="ARBA" id="ARBA00033379"/>
    </source>
</evidence>
<dbReference type="Gene3D" id="3.30.70.250">
    <property type="entry name" value="Malonyl-CoA ACP transacylase, ACP-binding"/>
    <property type="match status" value="1"/>
</dbReference>
<keyword evidence="15" id="KW-1185">Reference proteome</keyword>
<dbReference type="Pfam" id="PF00550">
    <property type="entry name" value="PP-binding"/>
    <property type="match status" value="2"/>
</dbReference>
<dbReference type="Gene3D" id="3.40.50.1820">
    <property type="entry name" value="alpha/beta hydrolase"/>
    <property type="match status" value="1"/>
</dbReference>
<gene>
    <name evidence="14" type="ORF">TESG_04133</name>
</gene>
<dbReference type="PROSITE" id="PS52019">
    <property type="entry name" value="PKS_MFAS_DH"/>
    <property type="match status" value="1"/>
</dbReference>
<dbReference type="SUPFAM" id="SSF53474">
    <property type="entry name" value="alpha/beta-Hydrolases"/>
    <property type="match status" value="1"/>
</dbReference>
<evidence type="ECO:0000259" key="13">
    <source>
        <dbReference type="PROSITE" id="PS52019"/>
    </source>
</evidence>
<keyword evidence="4" id="KW-0597">Phosphoprotein</keyword>
<dbReference type="InterPro" id="IPR030918">
    <property type="entry name" value="PT_fungal_PKS"/>
</dbReference>
<evidence type="ECO:0000256" key="2">
    <source>
        <dbReference type="ARBA" id="ARBA00018393"/>
    </source>
</evidence>
<accession>F2RZF2</accession>
<dbReference type="CDD" id="cd00833">
    <property type="entry name" value="PKS"/>
    <property type="match status" value="1"/>
</dbReference>
<dbReference type="InterPro" id="IPR016039">
    <property type="entry name" value="Thiolase-like"/>
</dbReference>
<dbReference type="Gene3D" id="3.10.129.110">
    <property type="entry name" value="Polyketide synthase dehydratase"/>
    <property type="match status" value="1"/>
</dbReference>
<dbReference type="InterPro" id="IPR009081">
    <property type="entry name" value="PP-bd_ACP"/>
</dbReference>
<organism evidence="14 15">
    <name type="scientific">Trichophyton tonsurans (strain CBS 112818)</name>
    <name type="common">Scalp ringworm fungus</name>
    <dbReference type="NCBI Taxonomy" id="647933"/>
    <lineage>
        <taxon>Eukaryota</taxon>
        <taxon>Fungi</taxon>
        <taxon>Dikarya</taxon>
        <taxon>Ascomycota</taxon>
        <taxon>Pezizomycotina</taxon>
        <taxon>Eurotiomycetes</taxon>
        <taxon>Eurotiomycetidae</taxon>
        <taxon>Onygenales</taxon>
        <taxon>Arthrodermataceae</taxon>
        <taxon>Trichophyton</taxon>
    </lineage>
</organism>
<dbReference type="GO" id="GO:0004315">
    <property type="term" value="F:3-oxoacyl-[acyl-carrier-protein] synthase activity"/>
    <property type="evidence" value="ECO:0007669"/>
    <property type="project" value="InterPro"/>
</dbReference>
<dbReference type="Pfam" id="PF16073">
    <property type="entry name" value="SAT"/>
    <property type="match status" value="1"/>
</dbReference>
<dbReference type="SUPFAM" id="SSF55048">
    <property type="entry name" value="Probable ACP-binding domain of malonyl-CoA ACP transacylase"/>
    <property type="match status" value="1"/>
</dbReference>
<dbReference type="InterPro" id="IPR014043">
    <property type="entry name" value="Acyl_transferase_dom"/>
</dbReference>
<feature type="domain" description="Carrier" evidence="11">
    <location>
        <begin position="1629"/>
        <end position="1706"/>
    </location>
</feature>
<dbReference type="InterPro" id="IPR016035">
    <property type="entry name" value="Acyl_Trfase/lysoPLipase"/>
</dbReference>
<feature type="domain" description="Ketosynthase family 3 (KS3)" evidence="12">
    <location>
        <begin position="370"/>
        <end position="776"/>
    </location>
</feature>
<dbReference type="EMBL" id="GG698496">
    <property type="protein sequence ID" value="EGD96701.1"/>
    <property type="molecule type" value="Genomic_DNA"/>
</dbReference>
<dbReference type="InterPro" id="IPR001227">
    <property type="entry name" value="Ac_transferase_dom_sf"/>
</dbReference>
<dbReference type="Pfam" id="PF00109">
    <property type="entry name" value="ketoacyl-synt"/>
    <property type="match status" value="1"/>
</dbReference>
<evidence type="ECO:0000256" key="6">
    <source>
        <dbReference type="ARBA" id="ARBA00023315"/>
    </source>
</evidence>
<dbReference type="PROSITE" id="PS00606">
    <property type="entry name" value="KS3_1"/>
    <property type="match status" value="1"/>
</dbReference>
<dbReference type="InterPro" id="IPR014030">
    <property type="entry name" value="Ketoacyl_synth_N"/>
</dbReference>
<dbReference type="Gene3D" id="3.40.47.10">
    <property type="match status" value="1"/>
</dbReference>
<evidence type="ECO:0000256" key="1">
    <source>
        <dbReference type="ARBA" id="ARBA00001957"/>
    </source>
</evidence>
<dbReference type="Gene3D" id="3.30.70.3290">
    <property type="match status" value="1"/>
</dbReference>
<dbReference type="HOGENOM" id="CLU_000022_6_0_1"/>
<feature type="region of interest" description="N-terminal hotdog fold" evidence="9">
    <location>
        <begin position="1283"/>
        <end position="1416"/>
    </location>
</feature>
<dbReference type="SUPFAM" id="SSF53901">
    <property type="entry name" value="Thiolase-like"/>
    <property type="match status" value="1"/>
</dbReference>
<dbReference type="Gene3D" id="1.10.1200.10">
    <property type="entry name" value="ACP-like"/>
    <property type="match status" value="2"/>
</dbReference>
<evidence type="ECO:0000259" key="11">
    <source>
        <dbReference type="PROSITE" id="PS50075"/>
    </source>
</evidence>
<feature type="active site" description="Proton acceptor; for dehydratase activity" evidence="9">
    <location>
        <position position="1315"/>
    </location>
</feature>
<dbReference type="Pfam" id="PF00975">
    <property type="entry name" value="Thioesterase"/>
    <property type="match status" value="1"/>
</dbReference>
<dbReference type="SMART" id="SM00825">
    <property type="entry name" value="PKS_KS"/>
    <property type="match status" value="1"/>
</dbReference>
<keyword evidence="6" id="KW-0012">Acyltransferase</keyword>
<feature type="region of interest" description="C-terminal hotdog fold" evidence="9">
    <location>
        <begin position="1444"/>
        <end position="1589"/>
    </location>
</feature>
<dbReference type="PROSITE" id="PS50075">
    <property type="entry name" value="CARRIER"/>
    <property type="match status" value="1"/>
</dbReference>
<dbReference type="Pfam" id="PF14765">
    <property type="entry name" value="PS-DH"/>
    <property type="match status" value="1"/>
</dbReference>
<evidence type="ECO:0000313" key="14">
    <source>
        <dbReference type="EMBL" id="EGD96701.1"/>
    </source>
</evidence>
<evidence type="ECO:0000256" key="10">
    <source>
        <dbReference type="SAM" id="MobiDB-lite"/>
    </source>
</evidence>
<dbReference type="GO" id="GO:0044550">
    <property type="term" value="P:secondary metabolite biosynthetic process"/>
    <property type="evidence" value="ECO:0007669"/>
    <property type="project" value="TreeGrafter"/>
</dbReference>
<feature type="compositionally biased region" description="Basic and acidic residues" evidence="10">
    <location>
        <begin position="408"/>
        <end position="419"/>
    </location>
</feature>
<dbReference type="InterPro" id="IPR018201">
    <property type="entry name" value="Ketoacyl_synth_AS"/>
</dbReference>
<evidence type="ECO:0000259" key="12">
    <source>
        <dbReference type="PROSITE" id="PS52004"/>
    </source>
</evidence>
<dbReference type="FunFam" id="3.40.50.1820:FF:000116">
    <property type="entry name" value="Sterigmatocystin biosynthesis polyketide synthase"/>
    <property type="match status" value="1"/>
</dbReference>
<dbReference type="InterPro" id="IPR050091">
    <property type="entry name" value="PKS_NRPS_Biosynth_Enz"/>
</dbReference>
<sequence>MQSPILLFGDQTYDFRPGLRQLLQREPIPVLAGFFARVHRALRQEISKLPMREAQSLQAFTGILDLLHQCEQSQPHPALAGALTCIYQIASYIQFVYDDGGKYPSIPAAGQVIGLCTGLLAAAAVAVSHSLDDLIEPAIEVTLVALRIGLSSLRIARQIGTSIDPYKQWSVAAAGLSKEAAEALISRHFEETGISPSARLYVSAVASGSVSLSGPLPTLSSFLTGISDTKRFTRVPIYTPFHASHLFSNNDIEDALSPLRSKVPRLRSVTFLSNATGKSTEVTEYHALVRLAVEEILQKPLRLDLVLDNASTLVASPTTSEIRIVSFGSNVGLSLERRVRELCPVSLLNFPTALALPPITGTSIPNTHFKSKIAIVGMAGRFPDAANCEKFWEVLYHGLDVHRTVPEDRYGPEHYDPTGKRKNTTVQTDPGQRLAIQTAYEALEMVGIVPDSTASTQRDRVGVFYGMTSDDYREVNSGQEVDTYFIPGGNRAFTPGRINYYFKFSGPSVSVDTACSSSLAAIHTACNALWQNDCDTAIAGGTNVMTNPDNVAGLDRGHFLSRTGNCKTFDEAADGYCRADAVGTVVVKRLEDAIVDQDPILGVILGVYTNHSAESVSITRPHSGAQEFILSKLLSESGVSSEEISYVEMHGTGTQEGDAAEMRSVLNVLAPDTRRTSTNRPLYLGSSKANVGHAGSASGVAALIKVLLMIQQETIPPHSGIKTRINPRFPTDLDDRNVFIPSKPVEWKASSTHRTRRAFVNNFSAAGGNTALLLEKRAEGYQGIETRTAIKDPRTVHIVTVSAKSAAALQGNIDRLVTYLENHMQDERYERGLSLPDLSYTLTARRIHHNFRVSVYGRNIKEISQGLRSSTGTGKRSPTCGPRIGFVFTGQGAQFIGMGKVLFQAFSTFRSDILAFDRLVQLEGLPSIVPTILGNSIPGPGVRTSSVNETLVMQVATLCLQLALLHFWESLGITPSFVIGHSLGEYAALVAAQVLSAGDAIHLVAARAALLCNACQMGTHMMLAVRCAEVDLNPYLIDGQHEIACINGPNDTVVGGRKQHILALAEKLQDSGIVCRQVAVDYAFHTSQVDPILEDLERLARGITFHHPVITVASSLLGRAVPPNENAENPFGPGYIRQHCRERVNFAQALKDIDRNDIGNGDIPLIWVELGPHPICSNMVRATLGHDATTKCILHRTEDAWKLLVTALADMYQAGANIVWREYHRDFEHMQKVVLNLPGYCWDNKTYWMNYQYSWCLTKGDSPNPPAENQSECRSKKNDILLTSSVQNIVDESETELTMESDLCHPDLAELCQGHRVHGVPLCPSSLYADVAETLGRYVVHTMRPDLKECGYDVCKMEVFRPLILQGSSDKQFFRASIRPDWSILTARIRIYSMTNEAGRSVDHATCVVNFTAIEERVRLWQRCSHFIHRSIQWLETRVEKGHNNRIRQAMAYKLFGSLVEYKPWFQGLQDIILDGENYEATAMVKLPQAGRGNFHRNPAWIDSFGQLTGFVLNAHDITPNDIVFVNHGWESVFSSGTWNPEKQYRTYVRMASTDGSEYRGDLYVLEDNDIIALYEGVTFKRVPRRLLESLLPEASDPPREISKHSRTIKVPPVATASVPDTLPTSIKTKQETVIQRGMDILAEELGVSRSDLTDNANISNLGVDSLLSLSASARYRDELGMDTSPSLLLQHSTISELKGALMQYATNNGDDDSSSSDNSSPLFTPEVADSSDDADSMEDLTLSLTTGEALKSFDNLLSKEVGISIATLKRDVQLKELGVDSLMTLEILSRSQELFGIALPRHIFHSSATLDSIHNDLIPLLCTTTVAPTASGGQNNAVTLPATTTLLQSGATTARITHTLFLFPDGSGSAASYAHLPPISSSTRVYGLNCPYLKDSEKLRSCTINSLIPSYVAEIRRRQPHGPYYLGGWSAGGILAYEAARELYNQGETTSRLILLDPPNPIGLEKLPPNLFHFFETIGLFGVGPERCAPPWLAKRFIAFIDVLDTYKPSGQPAAFAPPTRILWARDGVCEASESRLRPDFDKGVETREMKWLLNNRTNIDPNGWDSMVGLENLKFEGLDGANHFTMLRGESARRVSEFISRSLH</sequence>
<feature type="region of interest" description="Disordered" evidence="10">
    <location>
        <begin position="408"/>
        <end position="429"/>
    </location>
</feature>
<dbReference type="Pfam" id="PF00698">
    <property type="entry name" value="Acyl_transf_1"/>
    <property type="match status" value="1"/>
</dbReference>